<dbReference type="Pfam" id="PF01047">
    <property type="entry name" value="MarR"/>
    <property type="match status" value="1"/>
</dbReference>
<organism evidence="5 6">
    <name type="scientific">Streptomyces doudnae</name>
    <dbReference type="NCBI Taxonomy" id="3075536"/>
    <lineage>
        <taxon>Bacteria</taxon>
        <taxon>Bacillati</taxon>
        <taxon>Actinomycetota</taxon>
        <taxon>Actinomycetes</taxon>
        <taxon>Kitasatosporales</taxon>
        <taxon>Streptomycetaceae</taxon>
        <taxon>Streptomyces</taxon>
    </lineage>
</organism>
<dbReference type="EMBL" id="JAVRES010000016">
    <property type="protein sequence ID" value="MDT0438296.1"/>
    <property type="molecule type" value="Genomic_DNA"/>
</dbReference>
<dbReference type="AlphaFoldDB" id="A0ABD5EUA1"/>
<evidence type="ECO:0000256" key="2">
    <source>
        <dbReference type="ARBA" id="ARBA00023125"/>
    </source>
</evidence>
<dbReference type="Proteomes" id="UP001183535">
    <property type="component" value="Unassembled WGS sequence"/>
</dbReference>
<keyword evidence="1" id="KW-0805">Transcription regulation</keyword>
<keyword evidence="2" id="KW-0238">DNA-binding</keyword>
<dbReference type="SMART" id="SM00347">
    <property type="entry name" value="HTH_MARR"/>
    <property type="match status" value="1"/>
</dbReference>
<dbReference type="PROSITE" id="PS50995">
    <property type="entry name" value="HTH_MARR_2"/>
    <property type="match status" value="1"/>
</dbReference>
<feature type="domain" description="HTH marR-type" evidence="4">
    <location>
        <begin position="25"/>
        <end position="159"/>
    </location>
</feature>
<dbReference type="RefSeq" id="WP_093829311.1">
    <property type="nucleotide sequence ID" value="NZ_JAVRES010000016.1"/>
</dbReference>
<dbReference type="InterPro" id="IPR000835">
    <property type="entry name" value="HTH_MarR-typ"/>
</dbReference>
<dbReference type="PANTHER" id="PTHR42756:SF1">
    <property type="entry name" value="TRANSCRIPTIONAL REPRESSOR OF EMRAB OPERON"/>
    <property type="match status" value="1"/>
</dbReference>
<evidence type="ECO:0000313" key="5">
    <source>
        <dbReference type="EMBL" id="MDT0438296.1"/>
    </source>
</evidence>
<keyword evidence="3" id="KW-0804">Transcription</keyword>
<dbReference type="PANTHER" id="PTHR42756">
    <property type="entry name" value="TRANSCRIPTIONAL REGULATOR, MARR"/>
    <property type="match status" value="1"/>
</dbReference>
<dbReference type="GO" id="GO:0006355">
    <property type="term" value="P:regulation of DNA-templated transcription"/>
    <property type="evidence" value="ECO:0007669"/>
    <property type="project" value="UniProtKB-ARBA"/>
</dbReference>
<dbReference type="Gene3D" id="1.10.10.10">
    <property type="entry name" value="Winged helix-like DNA-binding domain superfamily/Winged helix DNA-binding domain"/>
    <property type="match status" value="1"/>
</dbReference>
<dbReference type="InterPro" id="IPR036390">
    <property type="entry name" value="WH_DNA-bd_sf"/>
</dbReference>
<comment type="caution">
    <text evidence="5">The sequence shown here is derived from an EMBL/GenBank/DDBJ whole genome shotgun (WGS) entry which is preliminary data.</text>
</comment>
<sequence length="177" mass="18369">MTRRDTGGAAADADASAGLGLDREAEEVTLAVMAASRLLMAISARALAATDVTLTLPQLRALVAMAGAGPLKLAALAATLGVNPSTALRMAERLEALGHLDRRANPDNRREVVLTLTDSGRALVEDVMAYRRTEISSLVTRLPATTRAALVPALRDLVAAADEAAADPLDAFPAYLA</sequence>
<evidence type="ECO:0000256" key="3">
    <source>
        <dbReference type="ARBA" id="ARBA00023163"/>
    </source>
</evidence>
<proteinExistence type="predicted"/>
<gene>
    <name evidence="5" type="ORF">RM877_26790</name>
</gene>
<protein>
    <submittedName>
        <fullName evidence="5">MarR family transcriptional regulator</fullName>
    </submittedName>
</protein>
<evidence type="ECO:0000313" key="6">
    <source>
        <dbReference type="Proteomes" id="UP001183535"/>
    </source>
</evidence>
<accession>A0ABD5EUA1</accession>
<evidence type="ECO:0000259" key="4">
    <source>
        <dbReference type="PROSITE" id="PS50995"/>
    </source>
</evidence>
<keyword evidence="6" id="KW-1185">Reference proteome</keyword>
<reference evidence="6" key="1">
    <citation type="submission" date="2023-07" db="EMBL/GenBank/DDBJ databases">
        <title>30 novel species of actinomycetes from the DSMZ collection.</title>
        <authorList>
            <person name="Nouioui I."/>
        </authorList>
    </citation>
    <scope>NUCLEOTIDE SEQUENCE [LARGE SCALE GENOMIC DNA]</scope>
    <source>
        <strain evidence="6">DSM 41981</strain>
    </source>
</reference>
<dbReference type="PROSITE" id="PS01117">
    <property type="entry name" value="HTH_MARR_1"/>
    <property type="match status" value="1"/>
</dbReference>
<dbReference type="SUPFAM" id="SSF46785">
    <property type="entry name" value="Winged helix' DNA-binding domain"/>
    <property type="match status" value="1"/>
</dbReference>
<evidence type="ECO:0000256" key="1">
    <source>
        <dbReference type="ARBA" id="ARBA00023015"/>
    </source>
</evidence>
<name>A0ABD5EUA1_9ACTN</name>
<dbReference type="GO" id="GO:0003677">
    <property type="term" value="F:DNA binding"/>
    <property type="evidence" value="ECO:0007669"/>
    <property type="project" value="UniProtKB-KW"/>
</dbReference>
<dbReference type="InterPro" id="IPR036388">
    <property type="entry name" value="WH-like_DNA-bd_sf"/>
</dbReference>
<dbReference type="InterPro" id="IPR023187">
    <property type="entry name" value="Tscrpt_reg_MarR-type_CS"/>
</dbReference>